<dbReference type="EMBL" id="DXEX01000194">
    <property type="protein sequence ID" value="HIX59851.1"/>
    <property type="molecule type" value="Genomic_DNA"/>
</dbReference>
<dbReference type="Gene3D" id="3.20.20.210">
    <property type="match status" value="1"/>
</dbReference>
<gene>
    <name evidence="1" type="ORF">IAA45_09080</name>
</gene>
<dbReference type="InterPro" id="IPR038071">
    <property type="entry name" value="UROD/MetE-like_sf"/>
</dbReference>
<dbReference type="Proteomes" id="UP000886817">
    <property type="component" value="Unassembled WGS sequence"/>
</dbReference>
<proteinExistence type="predicted"/>
<organism evidence="1 2">
    <name type="scientific">Candidatus Blautia gallistercoris</name>
    <dbReference type="NCBI Taxonomy" id="2838490"/>
    <lineage>
        <taxon>Bacteria</taxon>
        <taxon>Bacillati</taxon>
        <taxon>Bacillota</taxon>
        <taxon>Clostridia</taxon>
        <taxon>Lachnospirales</taxon>
        <taxon>Lachnospiraceae</taxon>
        <taxon>Blautia</taxon>
    </lineage>
</organism>
<name>A0A9D1WIL7_9FIRM</name>
<reference evidence="1" key="2">
    <citation type="submission" date="2021-04" db="EMBL/GenBank/DDBJ databases">
        <authorList>
            <person name="Gilroy R."/>
        </authorList>
    </citation>
    <scope>NUCLEOTIDE SEQUENCE</scope>
    <source>
        <strain evidence="1">ChiSjej1B19-8411</strain>
    </source>
</reference>
<sequence>MGAEGAEYMADEKKGGRDAFGIEWEYVPVANGSMVRPGNPLLNDMTEWKEKVTLPDVDSWEWEKSRKANEEFLAKDDHVRVMWIFTGFFERLISLLEFEDAAIALIDEEQKEAVHEFFDACCTCYEKIARHYKEDFGCDILYVHDDWGSQRAPFFSVDTCMEMLVPYVKRLVDYTHSLGMKYQMHSCGKNETLMPCYLAAGVDIWEPQAQNDVDLIIQEAKGKIMIGLWGNTPDADDETAYAAGAALAEKYSPDITAHPVYHCDLFDIHEKYREGMYVTSRKILGTE</sequence>
<protein>
    <submittedName>
        <fullName evidence="1">Methyltransferase</fullName>
    </submittedName>
</protein>
<keyword evidence="1" id="KW-0489">Methyltransferase</keyword>
<evidence type="ECO:0000313" key="1">
    <source>
        <dbReference type="EMBL" id="HIX59851.1"/>
    </source>
</evidence>
<comment type="caution">
    <text evidence="1">The sequence shown here is derived from an EMBL/GenBank/DDBJ whole genome shotgun (WGS) entry which is preliminary data.</text>
</comment>
<dbReference type="GO" id="GO:0008168">
    <property type="term" value="F:methyltransferase activity"/>
    <property type="evidence" value="ECO:0007669"/>
    <property type="project" value="UniProtKB-KW"/>
</dbReference>
<reference evidence="1" key="1">
    <citation type="journal article" date="2021" name="PeerJ">
        <title>Extensive microbial diversity within the chicken gut microbiome revealed by metagenomics and culture.</title>
        <authorList>
            <person name="Gilroy R."/>
            <person name="Ravi A."/>
            <person name="Getino M."/>
            <person name="Pursley I."/>
            <person name="Horton D.L."/>
            <person name="Alikhan N.F."/>
            <person name="Baker D."/>
            <person name="Gharbi K."/>
            <person name="Hall N."/>
            <person name="Watson M."/>
            <person name="Adriaenssens E.M."/>
            <person name="Foster-Nyarko E."/>
            <person name="Jarju S."/>
            <person name="Secka A."/>
            <person name="Antonio M."/>
            <person name="Oren A."/>
            <person name="Chaudhuri R.R."/>
            <person name="La Ragione R."/>
            <person name="Hildebrand F."/>
            <person name="Pallen M.J."/>
        </authorList>
    </citation>
    <scope>NUCLEOTIDE SEQUENCE</scope>
    <source>
        <strain evidence="1">ChiSjej1B19-8411</strain>
    </source>
</reference>
<evidence type="ECO:0000313" key="2">
    <source>
        <dbReference type="Proteomes" id="UP000886817"/>
    </source>
</evidence>
<dbReference type="GO" id="GO:0032259">
    <property type="term" value="P:methylation"/>
    <property type="evidence" value="ECO:0007669"/>
    <property type="project" value="UniProtKB-KW"/>
</dbReference>
<dbReference type="SUPFAM" id="SSF51726">
    <property type="entry name" value="UROD/MetE-like"/>
    <property type="match status" value="1"/>
</dbReference>
<accession>A0A9D1WIL7</accession>
<dbReference type="AlphaFoldDB" id="A0A9D1WIL7"/>
<keyword evidence="1" id="KW-0808">Transferase</keyword>